<accession>A0A8S5PT67</accession>
<dbReference type="EMBL" id="BK015491">
    <property type="protein sequence ID" value="DAE09723.1"/>
    <property type="molecule type" value="Genomic_DNA"/>
</dbReference>
<evidence type="ECO:0000313" key="1">
    <source>
        <dbReference type="EMBL" id="DAE09723.1"/>
    </source>
</evidence>
<name>A0A8S5PT67_9CAUD</name>
<sequence length="30" mass="3630">MLKLTSERLKSFFSVIYNIFNSIFKKFKIS</sequence>
<reference evidence="1" key="1">
    <citation type="journal article" date="2021" name="Proc. Natl. Acad. Sci. U.S.A.">
        <title>A Catalog of Tens of Thousands of Viruses from Human Metagenomes Reveals Hidden Associations with Chronic Diseases.</title>
        <authorList>
            <person name="Tisza M.J."/>
            <person name="Buck C.B."/>
        </authorList>
    </citation>
    <scope>NUCLEOTIDE SEQUENCE</scope>
    <source>
        <strain evidence="1">CtjhW4</strain>
    </source>
</reference>
<organism evidence="1">
    <name type="scientific">Myoviridae sp. ctjhW4</name>
    <dbReference type="NCBI Taxonomy" id="2825162"/>
    <lineage>
        <taxon>Viruses</taxon>
        <taxon>Duplodnaviria</taxon>
        <taxon>Heunggongvirae</taxon>
        <taxon>Uroviricota</taxon>
        <taxon>Caudoviricetes</taxon>
    </lineage>
</organism>
<proteinExistence type="predicted"/>
<protein>
    <submittedName>
        <fullName evidence="1">Uncharacterized protein</fullName>
    </submittedName>
</protein>